<evidence type="ECO:0000256" key="2">
    <source>
        <dbReference type="ARBA" id="ARBA00022723"/>
    </source>
</evidence>
<feature type="domain" description="C2H2-type" evidence="9">
    <location>
        <begin position="838"/>
        <end position="865"/>
    </location>
</feature>
<feature type="domain" description="C2H2-type" evidence="9">
    <location>
        <begin position="780"/>
        <end position="802"/>
    </location>
</feature>
<feature type="region of interest" description="Disordered" evidence="8">
    <location>
        <begin position="34"/>
        <end position="68"/>
    </location>
</feature>
<gene>
    <name evidence="10" type="ORF">AFUS01_LOCUS33474</name>
</gene>
<dbReference type="GO" id="GO:0032502">
    <property type="term" value="P:developmental process"/>
    <property type="evidence" value="ECO:0007669"/>
    <property type="project" value="UniProtKB-ARBA"/>
</dbReference>
<dbReference type="Pfam" id="PF00096">
    <property type="entry name" value="zf-C2H2"/>
    <property type="match status" value="7"/>
</dbReference>
<protein>
    <recommendedName>
        <fullName evidence="9">C2H2-type domain-containing protein</fullName>
    </recommendedName>
</protein>
<feature type="compositionally biased region" description="Basic residues" evidence="8">
    <location>
        <begin position="157"/>
        <end position="178"/>
    </location>
</feature>
<evidence type="ECO:0000313" key="11">
    <source>
        <dbReference type="Proteomes" id="UP000708208"/>
    </source>
</evidence>
<feature type="domain" description="C2H2-type" evidence="9">
    <location>
        <begin position="108"/>
        <end position="135"/>
    </location>
</feature>
<dbReference type="OrthoDB" id="8117402at2759"/>
<comment type="subcellular location">
    <subcellularLocation>
        <location evidence="1">Nucleus</location>
    </subcellularLocation>
</comment>
<dbReference type="FunFam" id="3.30.160.60:FF:000100">
    <property type="entry name" value="Zinc finger 45-like"/>
    <property type="match status" value="1"/>
</dbReference>
<evidence type="ECO:0000256" key="8">
    <source>
        <dbReference type="SAM" id="MobiDB-lite"/>
    </source>
</evidence>
<evidence type="ECO:0000259" key="9">
    <source>
        <dbReference type="PROSITE" id="PS50157"/>
    </source>
</evidence>
<feature type="domain" description="C2H2-type" evidence="9">
    <location>
        <begin position="685"/>
        <end position="712"/>
    </location>
</feature>
<sequence length="1104" mass="126620">MPFFLEFSSFNNSNFLTGEIIRQLRKMNSLSPSVTKSPTLCGPSGDQSNEVQGDGQVRSKGGSGANSIDGDQLNATRCLKCQFCSEILLGVFKLNKHLKKVHNARISITCNLCGEKFKRNKEFKRHLISHHSSTEDSSPKGKRNVGKKNSSGEKIPRKTKRGKLKTNSRKRKRVKKREKTTSKPGSKGSTESQILPPSPAVTSSEPQSQSSGKEPNPPEDAVFKQDEWNEFENDFLKSTNVHSDNELEETSTGSNCIIPEGGSPVKSGPKAENDSDVEFLEEVELPQRTKNMVLEITEVNLFPCRKCGLNFTTSEFASIHSAFHTLKVNGQFRCLSCHEYLNTLPEYQRHLETSCRHRRRPKRLIQLYMRVQNRKDRNLFAIFQCLHCAKVFPTRASLKSHHELNISHAVPAVDPLQIDLKSQKNNMTQTKQSSNEGMEVRKSYKITLSEHKITDVAKLPTETTEATPIEIVEIEEKFIPVENAGAINVIPMIVKANKRKASRKEATSSVMYHGFDEDVVFVNPDDNETSKPVSIQTNAAGTKSARTSSTTTNKQVNKDPTISPSEENLYCERCDKIFTAQKKFIEHMRYHVNKNRYVCSQCGRKFTHAKEYKGHLEVHEGLNPFKCSLCLKYFSSSVSLRQHNRTIHEPKPTEKRFRCTHCNNRYATQRQLRDHLIRHRRRGAFMCETCGKLFNSGSALDLHTRGHLGDLPLKCSVCNMGFDDQRRFDYHVRRHGKPDMRMHANNPSRAVMCDICGSRMSEAVFPKHMLQHEVGFPRPFPCSVCDKNFSQNASRNKHLLSHPDFSGNICRHCYKELPSKELLEEHESQHPPKVNRLRVCEVCGKCLATSYGLKQHMLLHGTEMPYQCHECGKFFTARSSLKLHSFMHSKSKQFSCKFCDHKYKYPTMGYIHVLCSHTGPDGFLEKDKLNREKNFYCEVCAIGFVKEESLRQHQIYHQKTKSIKCKKTDCGEMFFTIYDRGYHMRTVHERKACEFCGKEFNFKAELDQHRRYNHTGETPYSCTLCDKKYKSKPDLNYHMATHTGEYKFQCEYCEKKFISKANMHAHVRIHTNHQCRKCGVTCGSAKAWKKHNCQWKLIKGLVET</sequence>
<evidence type="ECO:0000313" key="10">
    <source>
        <dbReference type="EMBL" id="CAG7823248.1"/>
    </source>
</evidence>
<dbReference type="Pfam" id="PF12874">
    <property type="entry name" value="zf-met"/>
    <property type="match status" value="1"/>
</dbReference>
<dbReference type="GO" id="GO:0000978">
    <property type="term" value="F:RNA polymerase II cis-regulatory region sequence-specific DNA binding"/>
    <property type="evidence" value="ECO:0007669"/>
    <property type="project" value="TreeGrafter"/>
</dbReference>
<evidence type="ECO:0000256" key="4">
    <source>
        <dbReference type="ARBA" id="ARBA00022771"/>
    </source>
</evidence>
<feature type="region of interest" description="Disordered" evidence="8">
    <location>
        <begin position="128"/>
        <end position="221"/>
    </location>
</feature>
<proteinExistence type="predicted"/>
<feature type="domain" description="C2H2-type" evidence="9">
    <location>
        <begin position="1020"/>
        <end position="1047"/>
    </location>
</feature>
<feature type="domain" description="C2H2-type" evidence="9">
    <location>
        <begin position="569"/>
        <end position="596"/>
    </location>
</feature>
<dbReference type="GO" id="GO:0001227">
    <property type="term" value="F:DNA-binding transcription repressor activity, RNA polymerase II-specific"/>
    <property type="evidence" value="ECO:0007669"/>
    <property type="project" value="TreeGrafter"/>
</dbReference>
<evidence type="ECO:0000256" key="5">
    <source>
        <dbReference type="ARBA" id="ARBA00022833"/>
    </source>
</evidence>
<feature type="compositionally biased region" description="Polar residues" evidence="8">
    <location>
        <begin position="187"/>
        <end position="213"/>
    </location>
</feature>
<keyword evidence="2" id="KW-0479">Metal-binding</keyword>
<dbReference type="Proteomes" id="UP000708208">
    <property type="component" value="Unassembled WGS sequence"/>
</dbReference>
<feature type="domain" description="C2H2-type" evidence="9">
    <location>
        <begin position="1048"/>
        <end position="1075"/>
    </location>
</feature>
<evidence type="ECO:0000256" key="3">
    <source>
        <dbReference type="ARBA" id="ARBA00022737"/>
    </source>
</evidence>
<dbReference type="PROSITE" id="PS50157">
    <property type="entry name" value="ZINC_FINGER_C2H2_2"/>
    <property type="match status" value="15"/>
</dbReference>
<organism evidence="10 11">
    <name type="scientific">Allacma fusca</name>
    <dbReference type="NCBI Taxonomy" id="39272"/>
    <lineage>
        <taxon>Eukaryota</taxon>
        <taxon>Metazoa</taxon>
        <taxon>Ecdysozoa</taxon>
        <taxon>Arthropoda</taxon>
        <taxon>Hexapoda</taxon>
        <taxon>Collembola</taxon>
        <taxon>Symphypleona</taxon>
        <taxon>Sminthuridae</taxon>
        <taxon>Allacma</taxon>
    </lineage>
</organism>
<evidence type="ECO:0000256" key="1">
    <source>
        <dbReference type="ARBA" id="ARBA00004123"/>
    </source>
</evidence>
<dbReference type="InterPro" id="IPR013087">
    <property type="entry name" value="Znf_C2H2_type"/>
</dbReference>
<dbReference type="GO" id="GO:0005654">
    <property type="term" value="C:nucleoplasm"/>
    <property type="evidence" value="ECO:0007669"/>
    <property type="project" value="TreeGrafter"/>
</dbReference>
<keyword evidence="6" id="KW-0539">Nucleus</keyword>
<keyword evidence="4 7" id="KW-0863">Zinc-finger</keyword>
<feature type="domain" description="C2H2-type" evidence="9">
    <location>
        <begin position="866"/>
        <end position="893"/>
    </location>
</feature>
<feature type="region of interest" description="Disordered" evidence="8">
    <location>
        <begin position="530"/>
        <end position="561"/>
    </location>
</feature>
<evidence type="ECO:0000256" key="7">
    <source>
        <dbReference type="PROSITE-ProRule" id="PRU00042"/>
    </source>
</evidence>
<dbReference type="FunFam" id="3.30.160.60:FF:000202">
    <property type="entry name" value="Zinc finger protein 574"/>
    <property type="match status" value="1"/>
</dbReference>
<dbReference type="AlphaFoldDB" id="A0A8J2L0L6"/>
<name>A0A8J2L0L6_9HEXA</name>
<feature type="domain" description="C2H2-type" evidence="9">
    <location>
        <begin position="935"/>
        <end position="962"/>
    </location>
</feature>
<comment type="caution">
    <text evidence="10">The sequence shown here is derived from an EMBL/GenBank/DDBJ whole genome shotgun (WGS) entry which is preliminary data.</text>
</comment>
<dbReference type="PANTHER" id="PTHR24399:SF70">
    <property type="entry name" value="C2H2-TYPE DOMAIN-CONTAINING PROTEIN"/>
    <property type="match status" value="1"/>
</dbReference>
<keyword evidence="5" id="KW-0862">Zinc</keyword>
<feature type="domain" description="C2H2-type" evidence="9">
    <location>
        <begin position="657"/>
        <end position="684"/>
    </location>
</feature>
<evidence type="ECO:0000256" key="6">
    <source>
        <dbReference type="ARBA" id="ARBA00023242"/>
    </source>
</evidence>
<feature type="region of interest" description="Disordered" evidence="8">
    <location>
        <begin position="240"/>
        <end position="275"/>
    </location>
</feature>
<feature type="domain" description="C2H2-type" evidence="9">
    <location>
        <begin position="625"/>
        <end position="653"/>
    </location>
</feature>
<dbReference type="PROSITE" id="PS00028">
    <property type="entry name" value="ZINC_FINGER_C2H2_1"/>
    <property type="match status" value="13"/>
</dbReference>
<keyword evidence="11" id="KW-1185">Reference proteome</keyword>
<feature type="domain" description="C2H2-type" evidence="9">
    <location>
        <begin position="991"/>
        <end position="1019"/>
    </location>
</feature>
<dbReference type="PANTHER" id="PTHR24399">
    <property type="entry name" value="ZINC FINGER AND BTB DOMAIN-CONTAINING"/>
    <property type="match status" value="1"/>
</dbReference>
<reference evidence="10" key="1">
    <citation type="submission" date="2021-06" db="EMBL/GenBank/DDBJ databases">
        <authorList>
            <person name="Hodson N. C."/>
            <person name="Mongue J. A."/>
            <person name="Jaron S. K."/>
        </authorList>
    </citation>
    <scope>NUCLEOTIDE SEQUENCE</scope>
</reference>
<dbReference type="GO" id="GO:0008270">
    <property type="term" value="F:zinc ion binding"/>
    <property type="evidence" value="ECO:0007669"/>
    <property type="project" value="UniProtKB-KW"/>
</dbReference>
<dbReference type="Pfam" id="PF13912">
    <property type="entry name" value="zf-C2H2_6"/>
    <property type="match status" value="2"/>
</dbReference>
<feature type="domain" description="C2H2-type" evidence="9">
    <location>
        <begin position="302"/>
        <end position="325"/>
    </location>
</feature>
<dbReference type="SMART" id="SM00355">
    <property type="entry name" value="ZnF_C2H2"/>
    <property type="match status" value="23"/>
</dbReference>
<feature type="domain" description="C2H2-type" evidence="9">
    <location>
        <begin position="597"/>
        <end position="624"/>
    </location>
</feature>
<feature type="domain" description="C2H2-type" evidence="9">
    <location>
        <begin position="383"/>
        <end position="409"/>
    </location>
</feature>
<dbReference type="EMBL" id="CAJVCH010528915">
    <property type="protein sequence ID" value="CAG7823248.1"/>
    <property type="molecule type" value="Genomic_DNA"/>
</dbReference>
<dbReference type="FunFam" id="3.30.160.60:FF:000446">
    <property type="entry name" value="Zinc finger protein"/>
    <property type="match status" value="1"/>
</dbReference>
<keyword evidence="3" id="KW-0677">Repeat</keyword>
<accession>A0A8J2L0L6</accession>